<dbReference type="AlphaFoldDB" id="A8P7Q6"/>
<dbReference type="GeneID" id="6016026"/>
<dbReference type="STRING" id="240176.A8P7Q6"/>
<comment type="caution">
    <text evidence="1">The sequence shown here is derived from an EMBL/GenBank/DDBJ whole genome shotgun (WGS) entry which is preliminary data.</text>
</comment>
<dbReference type="OMA" id="WIVEHRA"/>
<name>A8P7Q6_COPC7</name>
<accession>A8P7Q6</accession>
<dbReference type="Proteomes" id="UP000001861">
    <property type="component" value="Unassembled WGS sequence"/>
</dbReference>
<evidence type="ECO:0000313" key="2">
    <source>
        <dbReference type="Proteomes" id="UP000001861"/>
    </source>
</evidence>
<organism evidence="1 2">
    <name type="scientific">Coprinopsis cinerea (strain Okayama-7 / 130 / ATCC MYA-4618 / FGSC 9003)</name>
    <name type="common">Inky cap fungus</name>
    <name type="synonym">Hormographiella aspergillata</name>
    <dbReference type="NCBI Taxonomy" id="240176"/>
    <lineage>
        <taxon>Eukaryota</taxon>
        <taxon>Fungi</taxon>
        <taxon>Dikarya</taxon>
        <taxon>Basidiomycota</taxon>
        <taxon>Agaricomycotina</taxon>
        <taxon>Agaricomycetes</taxon>
        <taxon>Agaricomycetidae</taxon>
        <taxon>Agaricales</taxon>
        <taxon>Agaricineae</taxon>
        <taxon>Psathyrellaceae</taxon>
        <taxon>Coprinopsis</taxon>
    </lineage>
</organism>
<protein>
    <submittedName>
        <fullName evidence="1">Uncharacterized protein</fullName>
    </submittedName>
</protein>
<dbReference type="RefSeq" id="XP_001839412.2">
    <property type="nucleotide sequence ID" value="XM_001839360.2"/>
</dbReference>
<evidence type="ECO:0000313" key="1">
    <source>
        <dbReference type="EMBL" id="EAU82426.2"/>
    </source>
</evidence>
<dbReference type="InParanoid" id="A8P7Q6"/>
<dbReference type="EMBL" id="AACS02000005">
    <property type="protein sequence ID" value="EAU82426.2"/>
    <property type="molecule type" value="Genomic_DNA"/>
</dbReference>
<dbReference type="VEuPathDB" id="FungiDB:CC1G_11112"/>
<keyword evidence="2" id="KW-1185">Reference proteome</keyword>
<reference evidence="1 2" key="1">
    <citation type="journal article" date="2010" name="Proc. Natl. Acad. Sci. U.S.A.">
        <title>Insights into evolution of multicellular fungi from the assembled chromosomes of the mushroom Coprinopsis cinerea (Coprinus cinereus).</title>
        <authorList>
            <person name="Stajich J.E."/>
            <person name="Wilke S.K."/>
            <person name="Ahren D."/>
            <person name="Au C.H."/>
            <person name="Birren B.W."/>
            <person name="Borodovsky M."/>
            <person name="Burns C."/>
            <person name="Canback B."/>
            <person name="Casselton L.A."/>
            <person name="Cheng C.K."/>
            <person name="Deng J."/>
            <person name="Dietrich F.S."/>
            <person name="Fargo D.C."/>
            <person name="Farman M.L."/>
            <person name="Gathman A.C."/>
            <person name="Goldberg J."/>
            <person name="Guigo R."/>
            <person name="Hoegger P.J."/>
            <person name="Hooker J.B."/>
            <person name="Huggins A."/>
            <person name="James T.Y."/>
            <person name="Kamada T."/>
            <person name="Kilaru S."/>
            <person name="Kodira C."/>
            <person name="Kues U."/>
            <person name="Kupfer D."/>
            <person name="Kwan H.S."/>
            <person name="Lomsadze A."/>
            <person name="Li W."/>
            <person name="Lilly W.W."/>
            <person name="Ma L.J."/>
            <person name="Mackey A.J."/>
            <person name="Manning G."/>
            <person name="Martin F."/>
            <person name="Muraguchi H."/>
            <person name="Natvig D.O."/>
            <person name="Palmerini H."/>
            <person name="Ramesh M.A."/>
            <person name="Rehmeyer C.J."/>
            <person name="Roe B.A."/>
            <person name="Shenoy N."/>
            <person name="Stanke M."/>
            <person name="Ter-Hovhannisyan V."/>
            <person name="Tunlid A."/>
            <person name="Velagapudi R."/>
            <person name="Vision T.J."/>
            <person name="Zeng Q."/>
            <person name="Zolan M.E."/>
            <person name="Pukkila P.J."/>
        </authorList>
    </citation>
    <scope>NUCLEOTIDE SEQUENCE [LARGE SCALE GENOMIC DNA]</scope>
    <source>
        <strain evidence="2">Okayama-7 / 130 / ATCC MYA-4618 / FGSC 9003</strain>
    </source>
</reference>
<proteinExistence type="predicted"/>
<dbReference type="HOGENOM" id="CLU_983578_0_0_1"/>
<gene>
    <name evidence="1" type="ORF">CC1G_11112</name>
</gene>
<sequence length="283" mass="32486">MSELTRIPVVLPQELVYKILVHGAEDSTSFSLTLCRTSKFHYQEFFSHLYNTVVIKNLDGSRKLLESISNYAVEIYRVCTKISRFAAPMDNLYWLIHVSTSKSLTHGEWTTLDPINVANRPPLEVLILGSGNFRAQFSGLVSNNRSLMSPFWDNITKLWLTECDDDFREQGIIFDSFPNLTHFAVPITPAVSPLQPNDILAPFESLVQHPSLTHLVLVIYPDRLVPQERTDIIAALRKALRNEPKLLAVEFNYSDLQLVWDKRYGEKSIWEMAEAYTNRVKEI</sequence>
<dbReference type="KEGG" id="cci:CC1G_11112"/>